<feature type="region of interest" description="Disordered" evidence="1">
    <location>
        <begin position="219"/>
        <end position="241"/>
    </location>
</feature>
<reference evidence="4" key="1">
    <citation type="submission" date="2019-11" db="EMBL/GenBank/DDBJ databases">
        <authorList>
            <person name="Feng L."/>
        </authorList>
    </citation>
    <scope>NUCLEOTIDE SEQUENCE</scope>
    <source>
        <strain evidence="4">PclaraLFYP37</strain>
    </source>
</reference>
<dbReference type="RefSeq" id="WP_412442881.1">
    <property type="nucleotide sequence ID" value="NZ_CACRUT010000014.1"/>
</dbReference>
<keyword evidence="2" id="KW-0812">Transmembrane</keyword>
<keyword evidence="2" id="KW-1133">Transmembrane helix</keyword>
<keyword evidence="2" id="KW-0472">Membrane</keyword>
<gene>
    <name evidence="4" type="ORF">PCLFYP37_01956</name>
</gene>
<proteinExistence type="predicted"/>
<dbReference type="NCBIfam" id="TIGR03779">
    <property type="entry name" value="Bac_Flav_CT_M"/>
    <property type="match status" value="1"/>
</dbReference>
<evidence type="ECO:0000313" key="4">
    <source>
        <dbReference type="EMBL" id="VYU11754.1"/>
    </source>
</evidence>
<feature type="transmembrane region" description="Helical" evidence="2">
    <location>
        <begin position="31"/>
        <end position="49"/>
    </location>
</feature>
<protein>
    <recommendedName>
        <fullName evidence="3">Conjugative transposon TraM C-terminal domain-containing protein</fullName>
    </recommendedName>
</protein>
<sequence>MEQNKNPASSPKEAKPEQPLTPQQRQKRRKMLVYPLMGLLFAGSMWLIFAPSEKEKAEATQGMGFNTEMPQPAESGIIADKRTAYEQARMEEKQQERRSQMHDLASLFSDKEEEPQDGHDDFDLLNPEPEQPARAYGGGSSRQTIRSSASAYQDINRTLGGFYEQPADDPEKEELRERVEELEAMMAQQAAPSGASLDDQVALLEKSYELAAKYMPAGQNGMQQPSMAGDGKSQKGHTRNGKAVAMPVQQVTTRVVSALTQPMSDAEFIEAHSGERNYGFHTAIGSASTAEKNTIAACVHSDQTITDGQTVRLRLLERMEVAGIRIPRNTIVVGAARVQGERLGVEITSLEYEGTIIPVELAVFDSDGQEGIFIPSSMEISAVKEIAANMGSSLGSSINISTDAGAQLASDLGKGVIQGTSQYIARKMRLVKVHLKAGYKVMLYQPEN</sequence>
<feature type="domain" description="Conjugative transposon TraM C-terminal" evidence="3">
    <location>
        <begin position="295"/>
        <end position="443"/>
    </location>
</feature>
<name>A0A6N3C8S3_9BACT</name>
<evidence type="ECO:0000256" key="2">
    <source>
        <dbReference type="SAM" id="Phobius"/>
    </source>
</evidence>
<feature type="compositionally biased region" description="Basic and acidic residues" evidence="1">
    <location>
        <begin position="79"/>
        <end position="101"/>
    </location>
</feature>
<organism evidence="4">
    <name type="scientific">Paraprevotella clara</name>
    <dbReference type="NCBI Taxonomy" id="454154"/>
    <lineage>
        <taxon>Bacteria</taxon>
        <taxon>Pseudomonadati</taxon>
        <taxon>Bacteroidota</taxon>
        <taxon>Bacteroidia</taxon>
        <taxon>Bacteroidales</taxon>
        <taxon>Prevotellaceae</taxon>
        <taxon>Paraprevotella</taxon>
    </lineage>
</organism>
<dbReference type="EMBL" id="CACRUT010000014">
    <property type="protein sequence ID" value="VYU11754.1"/>
    <property type="molecule type" value="Genomic_DNA"/>
</dbReference>
<feature type="region of interest" description="Disordered" evidence="1">
    <location>
        <begin position="54"/>
        <end position="148"/>
    </location>
</feature>
<feature type="region of interest" description="Disordered" evidence="1">
    <location>
        <begin position="1"/>
        <end position="28"/>
    </location>
</feature>
<evidence type="ECO:0000259" key="3">
    <source>
        <dbReference type="Pfam" id="PF12508"/>
    </source>
</evidence>
<dbReference type="InterPro" id="IPR055407">
    <property type="entry name" value="TraM_C"/>
</dbReference>
<dbReference type="AlphaFoldDB" id="A0A6N3C8S3"/>
<evidence type="ECO:0000256" key="1">
    <source>
        <dbReference type="SAM" id="MobiDB-lite"/>
    </source>
</evidence>
<accession>A0A6N3C8S3</accession>
<dbReference type="Pfam" id="PF12508">
    <property type="entry name" value="Transposon_TraM"/>
    <property type="match status" value="1"/>
</dbReference>
<dbReference type="InterPro" id="IPR022187">
    <property type="entry name" value="Conjug_transposon_TraM"/>
</dbReference>